<protein>
    <recommendedName>
        <fullName evidence="3">EamA domain-containing protein</fullName>
    </recommendedName>
</protein>
<feature type="transmembrane region" description="Helical" evidence="2">
    <location>
        <begin position="237"/>
        <end position="258"/>
    </location>
</feature>
<dbReference type="RefSeq" id="WP_344146204.1">
    <property type="nucleotide sequence ID" value="NZ_BAAANF010000003.1"/>
</dbReference>
<proteinExistence type="inferred from homology"/>
<dbReference type="Proteomes" id="UP001500280">
    <property type="component" value="Unassembled WGS sequence"/>
</dbReference>
<feature type="transmembrane region" description="Helical" evidence="2">
    <location>
        <begin position="323"/>
        <end position="343"/>
    </location>
</feature>
<keyword evidence="2" id="KW-0472">Membrane</keyword>
<keyword evidence="2" id="KW-0812">Transmembrane</keyword>
<feature type="transmembrane region" description="Helical" evidence="2">
    <location>
        <begin position="297"/>
        <end position="317"/>
    </location>
</feature>
<comment type="caution">
    <text evidence="4">The sequence shown here is derived from an EMBL/GenBank/DDBJ whole genome shotgun (WGS) entry which is preliminary data.</text>
</comment>
<name>A0ABN2GGM5_9ACTN</name>
<dbReference type="PANTHER" id="PTHR22911">
    <property type="entry name" value="ACYL-MALONYL CONDENSING ENZYME-RELATED"/>
    <property type="match status" value="1"/>
</dbReference>
<dbReference type="PANTHER" id="PTHR22911:SF37">
    <property type="entry name" value="THREONINE_HOMOSERINE EXPORTER RHTA"/>
    <property type="match status" value="1"/>
</dbReference>
<dbReference type="SUPFAM" id="SSF103481">
    <property type="entry name" value="Multidrug resistance efflux transporter EmrE"/>
    <property type="match status" value="2"/>
</dbReference>
<feature type="transmembrane region" description="Helical" evidence="2">
    <location>
        <begin position="264"/>
        <end position="285"/>
    </location>
</feature>
<evidence type="ECO:0000256" key="2">
    <source>
        <dbReference type="SAM" id="Phobius"/>
    </source>
</evidence>
<evidence type="ECO:0000259" key="3">
    <source>
        <dbReference type="Pfam" id="PF00892"/>
    </source>
</evidence>
<dbReference type="Pfam" id="PF00892">
    <property type="entry name" value="EamA"/>
    <property type="match status" value="1"/>
</dbReference>
<comment type="similarity">
    <text evidence="1">Belongs to the EamA transporter family.</text>
</comment>
<gene>
    <name evidence="4" type="ORF">GCM10009745_11980</name>
</gene>
<dbReference type="InterPro" id="IPR037185">
    <property type="entry name" value="EmrE-like"/>
</dbReference>
<feature type="transmembrane region" description="Helical" evidence="2">
    <location>
        <begin position="206"/>
        <end position="225"/>
    </location>
</feature>
<organism evidence="4 5">
    <name type="scientific">Kribbella yunnanensis</name>
    <dbReference type="NCBI Taxonomy" id="190194"/>
    <lineage>
        <taxon>Bacteria</taxon>
        <taxon>Bacillati</taxon>
        <taxon>Actinomycetota</taxon>
        <taxon>Actinomycetes</taxon>
        <taxon>Propionibacteriales</taxon>
        <taxon>Kribbellaceae</taxon>
        <taxon>Kribbella</taxon>
    </lineage>
</organism>
<dbReference type="Gene3D" id="1.10.3730.20">
    <property type="match status" value="1"/>
</dbReference>
<feature type="transmembrane region" description="Helical" evidence="2">
    <location>
        <begin position="73"/>
        <end position="93"/>
    </location>
</feature>
<feature type="transmembrane region" description="Helical" evidence="2">
    <location>
        <begin position="133"/>
        <end position="151"/>
    </location>
</feature>
<keyword evidence="5" id="KW-1185">Reference proteome</keyword>
<sequence>MSTPPAPTPTAASALGASAAIHPCAPGPGALGDARLPAPAPGPAAGAPGASAVEAGLAIAPSPRDNHTGDRRLGGVLLMVASGLSSQVGASVAAQAFPVIGPVGVVAVRQWMAAVVLFAIGRPRLHKLTARQWRPVLGLALVFAVMNVSLYTAIDRVGLGLAVTLEFLGPLAVALLGSRRLIDLICALAAAPAVLVLTRPQATTDYLGVAAGLLAAACWASYILLNRTVGRELPGATGAAAAATVSGIAYIPVGIVVLHHHPPSTAAIAYALTAGVLSSAVPFLLDLLALRRVPAQFFGVFMSINPVLAALVGYVVLRQHLAVPDWVAIGVIVAANCVAVEAGRRATSRTGSSRGVRGSSRRAGQTR</sequence>
<feature type="transmembrane region" description="Helical" evidence="2">
    <location>
        <begin position="99"/>
        <end position="121"/>
    </location>
</feature>
<dbReference type="InterPro" id="IPR000620">
    <property type="entry name" value="EamA_dom"/>
</dbReference>
<feature type="transmembrane region" description="Helical" evidence="2">
    <location>
        <begin position="181"/>
        <end position="200"/>
    </location>
</feature>
<feature type="transmembrane region" description="Helical" evidence="2">
    <location>
        <begin position="157"/>
        <end position="176"/>
    </location>
</feature>
<feature type="domain" description="EamA" evidence="3">
    <location>
        <begin position="207"/>
        <end position="335"/>
    </location>
</feature>
<dbReference type="EMBL" id="BAAANF010000003">
    <property type="protein sequence ID" value="GAA1670936.1"/>
    <property type="molecule type" value="Genomic_DNA"/>
</dbReference>
<reference evidence="5" key="1">
    <citation type="journal article" date="2019" name="Int. J. Syst. Evol. Microbiol.">
        <title>The Global Catalogue of Microorganisms (GCM) 10K type strain sequencing project: providing services to taxonomists for standard genome sequencing and annotation.</title>
        <authorList>
            <consortium name="The Broad Institute Genomics Platform"/>
            <consortium name="The Broad Institute Genome Sequencing Center for Infectious Disease"/>
            <person name="Wu L."/>
            <person name="Ma J."/>
        </authorList>
    </citation>
    <scope>NUCLEOTIDE SEQUENCE [LARGE SCALE GENOMIC DNA]</scope>
    <source>
        <strain evidence="5">JCM 14307</strain>
    </source>
</reference>
<keyword evidence="2" id="KW-1133">Transmembrane helix</keyword>
<accession>A0ABN2GGM5</accession>
<evidence type="ECO:0000313" key="4">
    <source>
        <dbReference type="EMBL" id="GAA1670936.1"/>
    </source>
</evidence>
<evidence type="ECO:0000256" key="1">
    <source>
        <dbReference type="ARBA" id="ARBA00007362"/>
    </source>
</evidence>
<evidence type="ECO:0000313" key="5">
    <source>
        <dbReference type="Proteomes" id="UP001500280"/>
    </source>
</evidence>